<evidence type="ECO:0000313" key="1">
    <source>
        <dbReference type="EMBL" id="TLU61088.1"/>
    </source>
</evidence>
<gene>
    <name evidence="1" type="ORF">FE810_15560</name>
</gene>
<dbReference type="AlphaFoldDB" id="A0A5R9IFY5"/>
<reference evidence="1 2" key="1">
    <citation type="submission" date="2019-05" db="EMBL/GenBank/DDBJ databases">
        <title>Genome sequences of Thalassotalea litorea 1K03283.</title>
        <authorList>
            <person name="Zhang D."/>
        </authorList>
    </citation>
    <scope>NUCLEOTIDE SEQUENCE [LARGE SCALE GENOMIC DNA]</scope>
    <source>
        <strain evidence="1 2">MCCC 1K03283</strain>
    </source>
</reference>
<comment type="caution">
    <text evidence="1">The sequence shown here is derived from an EMBL/GenBank/DDBJ whole genome shotgun (WGS) entry which is preliminary data.</text>
</comment>
<evidence type="ECO:0000313" key="2">
    <source>
        <dbReference type="Proteomes" id="UP000307790"/>
    </source>
</evidence>
<accession>A0A5R9IFY5</accession>
<dbReference type="RefSeq" id="WP_138321336.1">
    <property type="nucleotide sequence ID" value="NZ_VCBC01000019.1"/>
</dbReference>
<organism evidence="1 2">
    <name type="scientific">Thalassotalea litorea</name>
    <dbReference type="NCBI Taxonomy" id="2020715"/>
    <lineage>
        <taxon>Bacteria</taxon>
        <taxon>Pseudomonadati</taxon>
        <taxon>Pseudomonadota</taxon>
        <taxon>Gammaproteobacteria</taxon>
        <taxon>Alteromonadales</taxon>
        <taxon>Colwelliaceae</taxon>
        <taxon>Thalassotalea</taxon>
    </lineage>
</organism>
<name>A0A5R9IFY5_9GAMM</name>
<proteinExistence type="predicted"/>
<keyword evidence="2" id="KW-1185">Reference proteome</keyword>
<dbReference type="EMBL" id="VCBC01000019">
    <property type="protein sequence ID" value="TLU61088.1"/>
    <property type="molecule type" value="Genomic_DNA"/>
</dbReference>
<dbReference type="Proteomes" id="UP000307790">
    <property type="component" value="Unassembled WGS sequence"/>
</dbReference>
<sequence length="87" mass="9651">MSVIMKCTTKARIRILKGGWQVAEDDDESKYVKNLAVNLSIVGNEKNGYHLLMEPEGCFVADSHYESIAEAKEDASDSLGVKDSDWV</sequence>
<protein>
    <submittedName>
        <fullName evidence="1">Uncharacterized protein</fullName>
    </submittedName>
</protein>